<keyword evidence="6 8" id="KW-0413">Isomerase</keyword>
<dbReference type="EC" id="5.1.1.7" evidence="3 8"/>
<evidence type="ECO:0000256" key="9">
    <source>
        <dbReference type="PROSITE-ProRule" id="PRU10125"/>
    </source>
</evidence>
<accession>A0A0P1MZV4</accession>
<feature type="binding site" evidence="8">
    <location>
        <begin position="212"/>
        <end position="213"/>
    </location>
    <ligand>
        <name>substrate</name>
    </ligand>
</feature>
<accession>A0A0P1PA94</accession>
<accession>A0A0N7MPZ2</accession>
<dbReference type="STRING" id="1633631.GCA_001442925_02188"/>
<feature type="binding site" evidence="8">
    <location>
        <position position="13"/>
    </location>
    <ligand>
        <name>substrate</name>
    </ligand>
</feature>
<dbReference type="SUPFAM" id="SSF54506">
    <property type="entry name" value="Diaminopimelate epimerase-like"/>
    <property type="match status" value="2"/>
</dbReference>
<comment type="caution">
    <text evidence="8">Lacks conserved residue(s) required for the propagation of feature annotation.</text>
</comment>
<dbReference type="OrthoDB" id="9805408at2"/>
<feature type="active site" description="Proton donor" evidence="8">
    <location>
        <position position="73"/>
    </location>
</feature>
<feature type="binding site" evidence="8">
    <location>
        <begin position="74"/>
        <end position="75"/>
    </location>
    <ligand>
        <name>substrate</name>
    </ligand>
</feature>
<evidence type="ECO:0000256" key="8">
    <source>
        <dbReference type="HAMAP-Rule" id="MF_00197"/>
    </source>
</evidence>
<dbReference type="GO" id="GO:0008837">
    <property type="term" value="F:diaminopimelate epimerase activity"/>
    <property type="evidence" value="ECO:0007669"/>
    <property type="project" value="UniProtKB-UniRule"/>
</dbReference>
<dbReference type="Proteomes" id="UP000182011">
    <property type="component" value="Unassembled WGS sequence"/>
</dbReference>
<dbReference type="Gene3D" id="3.10.310.10">
    <property type="entry name" value="Diaminopimelate Epimerase, Chain A, domain 1"/>
    <property type="match status" value="2"/>
</dbReference>
<feature type="binding site" evidence="8">
    <location>
        <position position="183"/>
    </location>
    <ligand>
        <name>substrate</name>
    </ligand>
</feature>
<evidence type="ECO:0000256" key="3">
    <source>
        <dbReference type="ARBA" id="ARBA00013080"/>
    </source>
</evidence>
<dbReference type="EMBL" id="FAOP01000011">
    <property type="protein sequence ID" value="CUU08830.1"/>
    <property type="molecule type" value="Genomic_DNA"/>
</dbReference>
<feature type="active site" description="Proton acceptor" evidence="8">
    <location>
        <position position="211"/>
    </location>
</feature>
<evidence type="ECO:0000256" key="5">
    <source>
        <dbReference type="ARBA" id="ARBA00023154"/>
    </source>
</evidence>
<gene>
    <name evidence="8" type="primary">dapF</name>
    <name evidence="10" type="ORF">JGI4_02194</name>
</gene>
<dbReference type="AlphaFoldDB" id="A0A0P1LS36"/>
<accession>A0A0P1M4I6</accession>
<protein>
    <recommendedName>
        <fullName evidence="3 8">Diaminopimelate epimerase</fullName>
        <shortName evidence="8">DAP epimerase</shortName>
        <ecNumber evidence="3 8">5.1.1.7</ecNumber>
    </recommendedName>
    <alternativeName>
        <fullName evidence="8">PLP-independent amino acid racemase</fullName>
    </alternativeName>
</protein>
<comment type="similarity">
    <text evidence="2 8">Belongs to the diaminopimelate epimerase family.</text>
</comment>
<organism evidence="10 11">
    <name type="scientific">Candidatus Kryptonium thompsonii</name>
    <dbReference type="NCBI Taxonomy" id="1633631"/>
    <lineage>
        <taxon>Bacteria</taxon>
        <taxon>Pseudomonadati</taxon>
        <taxon>Candidatus Kryptoniota</taxon>
        <taxon>Candidatus Kryptonium</taxon>
    </lineage>
</organism>
<comment type="function">
    <text evidence="8">Catalyzes the stereoinversion of LL-2,6-diaminopimelate (L,L-DAP) to meso-diaminopimelate (meso-DAP), a precursor of L-lysine and an essential component of the bacterial peptidoglycan.</text>
</comment>
<accession>A0A0P1LS36</accession>
<dbReference type="HAMAP" id="MF_00197">
    <property type="entry name" value="DAP_epimerase"/>
    <property type="match status" value="1"/>
</dbReference>
<comment type="pathway">
    <text evidence="1 8">Amino-acid biosynthesis; L-lysine biosynthesis via DAP pathway; DL-2,6-diaminopimelate from LL-2,6-diaminopimelate: step 1/1.</text>
</comment>
<reference evidence="10 11" key="1">
    <citation type="submission" date="2015-11" db="EMBL/GenBank/DDBJ databases">
        <authorList>
            <person name="Zhang Y."/>
            <person name="Guo Z."/>
        </authorList>
    </citation>
    <scope>NUCLEOTIDE SEQUENCE [LARGE SCALE GENOMIC DNA]</scope>
    <source>
        <strain evidence="10">JGI-4</strain>
    </source>
</reference>
<evidence type="ECO:0000256" key="2">
    <source>
        <dbReference type="ARBA" id="ARBA00010219"/>
    </source>
</evidence>
<comment type="subunit">
    <text evidence="8">Homodimer.</text>
</comment>
<dbReference type="NCBIfam" id="TIGR00652">
    <property type="entry name" value="DapF"/>
    <property type="match status" value="1"/>
</dbReference>
<evidence type="ECO:0000313" key="11">
    <source>
        <dbReference type="Proteomes" id="UP000182011"/>
    </source>
</evidence>
<feature type="site" description="Could be important to modulate the pK values of the two catalytic cysteine residues" evidence="8">
    <location>
        <position position="201"/>
    </location>
</feature>
<dbReference type="GO" id="GO:0009089">
    <property type="term" value="P:lysine biosynthetic process via diaminopimelate"/>
    <property type="evidence" value="ECO:0007669"/>
    <property type="project" value="UniProtKB-UniRule"/>
</dbReference>
<keyword evidence="4 8" id="KW-0028">Amino-acid biosynthesis</keyword>
<proteinExistence type="inferred from homology"/>
<feature type="active site" evidence="9">
    <location>
        <position position="73"/>
    </location>
</feature>
<comment type="subcellular location">
    <subcellularLocation>
        <location evidence="8">Cytoplasm</location>
    </subcellularLocation>
</comment>
<dbReference type="UniPathway" id="UPA00034">
    <property type="reaction ID" value="UER00025"/>
</dbReference>
<sequence>MRIEFFKMTGAGNDFIMFDNRDGKIKNPVELARWVCDRHFGVGADGIILIEKSETADFKMVYYNSDGSFGGMCGNGGRCVAKLAYMLGIAKEKMKFEANKKLYFAEIIDDEKVKLYLPNPRKREFNLKLKLDKKFFKAHFVDSGAPHLVVFTDENGIKNIEKININNLGKKLRFHPRFKHGTNVNFVSIIAEDTIRMRTYERGVEGETLACGTGSVASVIASVEKRNIKIPVKVKTSSGEILTVGWDAQKPKFIYLEGSAKLICQGYLNYDS</sequence>
<evidence type="ECO:0000256" key="1">
    <source>
        <dbReference type="ARBA" id="ARBA00005196"/>
    </source>
</evidence>
<name>A0A0P1LS36_9BACT</name>
<feature type="binding site" evidence="8">
    <location>
        <position position="64"/>
    </location>
    <ligand>
        <name>substrate</name>
    </ligand>
</feature>
<dbReference type="PANTHER" id="PTHR31689:SF0">
    <property type="entry name" value="DIAMINOPIMELATE EPIMERASE"/>
    <property type="match status" value="1"/>
</dbReference>
<evidence type="ECO:0000313" key="10">
    <source>
        <dbReference type="EMBL" id="CUU08830.1"/>
    </source>
</evidence>
<evidence type="ECO:0000256" key="6">
    <source>
        <dbReference type="ARBA" id="ARBA00023235"/>
    </source>
</evidence>
<dbReference type="PANTHER" id="PTHR31689">
    <property type="entry name" value="DIAMINOPIMELATE EPIMERASE, CHLOROPLASTIC"/>
    <property type="match status" value="1"/>
</dbReference>
<dbReference type="InterPro" id="IPR018510">
    <property type="entry name" value="DAP_epimerase_AS"/>
</dbReference>
<dbReference type="PROSITE" id="PS01326">
    <property type="entry name" value="DAP_EPIMERASE"/>
    <property type="match status" value="1"/>
</dbReference>
<accession>A0A0P1M0F7</accession>
<accession>A0A0S4NCF8</accession>
<accession>A0A0N7MYN7</accession>
<dbReference type="InterPro" id="IPR001653">
    <property type="entry name" value="DAP_epimerase_DapF"/>
</dbReference>
<dbReference type="RefSeq" id="WP_047134449.1">
    <property type="nucleotide sequence ID" value="NZ_CZVJ01000016.1"/>
</dbReference>
<evidence type="ECO:0000256" key="4">
    <source>
        <dbReference type="ARBA" id="ARBA00022605"/>
    </source>
</evidence>
<feature type="site" description="Could be important to modulate the pK values of the two catalytic cysteine residues" evidence="8">
    <location>
        <position position="147"/>
    </location>
</feature>
<evidence type="ECO:0000256" key="7">
    <source>
        <dbReference type="ARBA" id="ARBA00051712"/>
    </source>
</evidence>
<feature type="binding site" evidence="8">
    <location>
        <begin position="201"/>
        <end position="202"/>
    </location>
    <ligand>
        <name>substrate</name>
    </ligand>
</feature>
<keyword evidence="8" id="KW-0963">Cytoplasm</keyword>
<dbReference type="GO" id="GO:0005829">
    <property type="term" value="C:cytosol"/>
    <property type="evidence" value="ECO:0007669"/>
    <property type="project" value="TreeGrafter"/>
</dbReference>
<comment type="catalytic activity">
    <reaction evidence="7 8">
        <text>(2S,6S)-2,6-diaminopimelate = meso-2,6-diaminopimelate</text>
        <dbReference type="Rhea" id="RHEA:15393"/>
        <dbReference type="ChEBI" id="CHEBI:57609"/>
        <dbReference type="ChEBI" id="CHEBI:57791"/>
        <dbReference type="EC" id="5.1.1.7"/>
    </reaction>
</comment>
<keyword evidence="5 8" id="KW-0457">Lysine biosynthesis</keyword>
<dbReference type="Pfam" id="PF01678">
    <property type="entry name" value="DAP_epimerase"/>
    <property type="match status" value="2"/>
</dbReference>